<name>A0A0B7H9T8_9FLAO</name>
<dbReference type="InterPro" id="IPR044946">
    <property type="entry name" value="Restrct_endonuc_typeI_TRD_sf"/>
</dbReference>
<gene>
    <name evidence="6" type="ORF">CCYN2B_220039</name>
</gene>
<comment type="similarity">
    <text evidence="1">Belongs to the type-I restriction system S methylase family.</text>
</comment>
<dbReference type="GO" id="GO:0003677">
    <property type="term" value="F:DNA binding"/>
    <property type="evidence" value="ECO:0007669"/>
    <property type="project" value="UniProtKB-KW"/>
</dbReference>
<feature type="coiled-coil region" evidence="4">
    <location>
        <begin position="177"/>
        <end position="214"/>
    </location>
</feature>
<accession>A0A0B7H9T8</accession>
<dbReference type="Pfam" id="PF01420">
    <property type="entry name" value="Methylase_S"/>
    <property type="match status" value="1"/>
</dbReference>
<dbReference type="AlphaFoldDB" id="A0A0B7H9T8"/>
<dbReference type="RefSeq" id="WP_052456901.1">
    <property type="nucleotide sequence ID" value="NZ_CDOD01000015.1"/>
</dbReference>
<evidence type="ECO:0000256" key="3">
    <source>
        <dbReference type="ARBA" id="ARBA00023125"/>
    </source>
</evidence>
<proteinExistence type="inferred from homology"/>
<dbReference type="InterPro" id="IPR052021">
    <property type="entry name" value="Type-I_RS_S_subunit"/>
</dbReference>
<sequence length="455" mass="52897">MENKILRFVEFKDIESWSTYAILGSKFDYSNQFELAKIRHFLKRNKTQVSIKDEILYKRPTIKINGQGIFLRDEKQGKDIGTKNQFRIREGQFLLSKIDARNGAFGVVPKELDNGIITGNFWTFDVDYEKINPYFLTLVTKTKKFQNLSQSASVGTTNRNYLQEEEFLNFQIPLPNLDEQEAIVSAYQSKIEEAQRLENEAQELENEIENYLFEELGIEQMQEKKGKVKGLQLVEFQDLQFWGVDKIITNNRYTTKRYKSYSIGNVPNLIIENFRGKSPKYKLDSEKYILNQKCNRWNSLDLSFVKSVEENWYNTIEKKIFTKEGDILINSTGEGTIGRSTYIDSEHTGLIYDSHLLLLRLNQEILNPKLFVEVFNSSYGQYQIELIKSAQATKQTELGVNNLQRIIIPIVDDMNKQNEIATTIATMKQTQKQKTETATSLRAEALAEFEQVIFN</sequence>
<evidence type="ECO:0000313" key="6">
    <source>
        <dbReference type="EMBL" id="CEN34692.1"/>
    </source>
</evidence>
<dbReference type="PANTHER" id="PTHR30408:SF12">
    <property type="entry name" value="TYPE I RESTRICTION ENZYME MJAVIII SPECIFICITY SUBUNIT"/>
    <property type="match status" value="1"/>
</dbReference>
<organism evidence="6 7">
    <name type="scientific">Capnocytophaga cynodegmi</name>
    <dbReference type="NCBI Taxonomy" id="28189"/>
    <lineage>
        <taxon>Bacteria</taxon>
        <taxon>Pseudomonadati</taxon>
        <taxon>Bacteroidota</taxon>
        <taxon>Flavobacteriia</taxon>
        <taxon>Flavobacteriales</taxon>
        <taxon>Flavobacteriaceae</taxon>
        <taxon>Capnocytophaga</taxon>
    </lineage>
</organism>
<evidence type="ECO:0000256" key="2">
    <source>
        <dbReference type="ARBA" id="ARBA00022747"/>
    </source>
</evidence>
<dbReference type="GO" id="GO:0009307">
    <property type="term" value="P:DNA restriction-modification system"/>
    <property type="evidence" value="ECO:0007669"/>
    <property type="project" value="UniProtKB-KW"/>
</dbReference>
<dbReference type="PANTHER" id="PTHR30408">
    <property type="entry name" value="TYPE-1 RESTRICTION ENZYME ECOKI SPECIFICITY PROTEIN"/>
    <property type="match status" value="1"/>
</dbReference>
<dbReference type="Proteomes" id="UP000038055">
    <property type="component" value="Unassembled WGS sequence"/>
</dbReference>
<evidence type="ECO:0000259" key="5">
    <source>
        <dbReference type="Pfam" id="PF01420"/>
    </source>
</evidence>
<reference evidence="7" key="1">
    <citation type="submission" date="2015-01" db="EMBL/GenBank/DDBJ databases">
        <authorList>
            <person name="MANFREDI Pablo"/>
        </authorList>
    </citation>
    <scope>NUCLEOTIDE SEQUENCE [LARGE SCALE GENOMIC DNA]</scope>
    <source>
        <strain evidence="7">Ccyn2B</strain>
    </source>
</reference>
<evidence type="ECO:0000313" key="7">
    <source>
        <dbReference type="Proteomes" id="UP000038055"/>
    </source>
</evidence>
<keyword evidence="4" id="KW-0175">Coiled coil</keyword>
<keyword evidence="7" id="KW-1185">Reference proteome</keyword>
<protein>
    <recommendedName>
        <fullName evidence="5">Type I restriction modification DNA specificity domain-containing protein</fullName>
    </recommendedName>
</protein>
<dbReference type="InterPro" id="IPR000055">
    <property type="entry name" value="Restrct_endonuc_typeI_TRD"/>
</dbReference>
<dbReference type="Gene3D" id="3.90.220.20">
    <property type="entry name" value="DNA methylase specificity domains"/>
    <property type="match status" value="2"/>
</dbReference>
<keyword evidence="3" id="KW-0238">DNA-binding</keyword>
<dbReference type="REBASE" id="117844">
    <property type="entry name" value="S.Ccy2BORF40P"/>
</dbReference>
<evidence type="ECO:0000256" key="4">
    <source>
        <dbReference type="SAM" id="Coils"/>
    </source>
</evidence>
<keyword evidence="2" id="KW-0680">Restriction system</keyword>
<evidence type="ECO:0000256" key="1">
    <source>
        <dbReference type="ARBA" id="ARBA00010923"/>
    </source>
</evidence>
<feature type="domain" description="Type I restriction modification DNA specificity" evidence="5">
    <location>
        <begin position="51"/>
        <end position="199"/>
    </location>
</feature>
<dbReference type="SUPFAM" id="SSF116734">
    <property type="entry name" value="DNA methylase specificity domain"/>
    <property type="match status" value="2"/>
</dbReference>
<dbReference type="EMBL" id="CDOD01000015">
    <property type="protein sequence ID" value="CEN34692.1"/>
    <property type="molecule type" value="Genomic_DNA"/>
</dbReference>